<reference evidence="2 3" key="1">
    <citation type="submission" date="2019-03" db="EMBL/GenBank/DDBJ databases">
        <title>First draft genome of Liparis tanakae, snailfish: a comprehensive survey of snailfish specific genes.</title>
        <authorList>
            <person name="Kim W."/>
            <person name="Song I."/>
            <person name="Jeong J.-H."/>
            <person name="Kim D."/>
            <person name="Kim S."/>
            <person name="Ryu S."/>
            <person name="Song J.Y."/>
            <person name="Lee S.K."/>
        </authorList>
    </citation>
    <scope>NUCLEOTIDE SEQUENCE [LARGE SCALE GENOMIC DNA]</scope>
    <source>
        <tissue evidence="2">Muscle</tissue>
    </source>
</reference>
<organism evidence="2 3">
    <name type="scientific">Liparis tanakae</name>
    <name type="common">Tanaka's snailfish</name>
    <dbReference type="NCBI Taxonomy" id="230148"/>
    <lineage>
        <taxon>Eukaryota</taxon>
        <taxon>Metazoa</taxon>
        <taxon>Chordata</taxon>
        <taxon>Craniata</taxon>
        <taxon>Vertebrata</taxon>
        <taxon>Euteleostomi</taxon>
        <taxon>Actinopterygii</taxon>
        <taxon>Neopterygii</taxon>
        <taxon>Teleostei</taxon>
        <taxon>Neoteleostei</taxon>
        <taxon>Acanthomorphata</taxon>
        <taxon>Eupercaria</taxon>
        <taxon>Perciformes</taxon>
        <taxon>Cottioidei</taxon>
        <taxon>Cottales</taxon>
        <taxon>Liparidae</taxon>
        <taxon>Liparis</taxon>
    </lineage>
</organism>
<evidence type="ECO:0000313" key="3">
    <source>
        <dbReference type="Proteomes" id="UP000314294"/>
    </source>
</evidence>
<evidence type="ECO:0000256" key="1">
    <source>
        <dbReference type="SAM" id="MobiDB-lite"/>
    </source>
</evidence>
<proteinExistence type="predicted"/>
<feature type="region of interest" description="Disordered" evidence="1">
    <location>
        <begin position="158"/>
        <end position="180"/>
    </location>
</feature>
<comment type="caution">
    <text evidence="2">The sequence shown here is derived from an EMBL/GenBank/DDBJ whole genome shotgun (WGS) entry which is preliminary data.</text>
</comment>
<evidence type="ECO:0000313" key="2">
    <source>
        <dbReference type="EMBL" id="TNN39186.1"/>
    </source>
</evidence>
<gene>
    <name evidence="2" type="ORF">EYF80_050641</name>
</gene>
<accession>A0A4Z2FD70</accession>
<protein>
    <submittedName>
        <fullName evidence="2">Uncharacterized protein</fullName>
    </submittedName>
</protein>
<feature type="compositionally biased region" description="Low complexity" evidence="1">
    <location>
        <begin position="114"/>
        <end position="123"/>
    </location>
</feature>
<name>A0A4Z2FD70_9TELE</name>
<dbReference type="AlphaFoldDB" id="A0A4Z2FD70"/>
<feature type="region of interest" description="Disordered" evidence="1">
    <location>
        <begin position="107"/>
        <end position="129"/>
    </location>
</feature>
<sequence length="180" mass="19499">MEVQKRALLRKAEEVCSTHAGPRAKVKARLKDATEPARLPGATHSQAEGPQEPFLLALCVACSFFSRPSWDPVTYTYMMADNPFFFGPLLNQHYQDVAQRDAVFLSSPHTSPEADASAAAARGGTSGSMPGIELDRGGLSFKVCVKGGGFQVEEDGRDVPARRRHFGAPPRRQIDICSPA</sequence>
<keyword evidence="3" id="KW-1185">Reference proteome</keyword>
<dbReference type="EMBL" id="SRLO01001301">
    <property type="protein sequence ID" value="TNN39186.1"/>
    <property type="molecule type" value="Genomic_DNA"/>
</dbReference>
<dbReference type="Proteomes" id="UP000314294">
    <property type="component" value="Unassembled WGS sequence"/>
</dbReference>